<dbReference type="InterPro" id="IPR003386">
    <property type="entry name" value="LACT/PDAT_acylTrfase"/>
</dbReference>
<dbReference type="GO" id="GO:0006629">
    <property type="term" value="P:lipid metabolic process"/>
    <property type="evidence" value="ECO:0007669"/>
    <property type="project" value="InterPro"/>
</dbReference>
<evidence type="ECO:0000313" key="3">
    <source>
        <dbReference type="Proteomes" id="UP000054877"/>
    </source>
</evidence>
<dbReference type="Pfam" id="PF02450">
    <property type="entry name" value="LCAT"/>
    <property type="match status" value="1"/>
</dbReference>
<dbReference type="AlphaFoldDB" id="A0A0W0YYR4"/>
<organism evidence="2 3">
    <name type="scientific">Legionella spiritensis</name>
    <dbReference type="NCBI Taxonomy" id="452"/>
    <lineage>
        <taxon>Bacteria</taxon>
        <taxon>Pseudomonadati</taxon>
        <taxon>Pseudomonadota</taxon>
        <taxon>Gammaproteobacteria</taxon>
        <taxon>Legionellales</taxon>
        <taxon>Legionellaceae</taxon>
        <taxon>Legionella</taxon>
    </lineage>
</organism>
<reference evidence="2 3" key="1">
    <citation type="submission" date="2015-11" db="EMBL/GenBank/DDBJ databases">
        <title>Genomic analysis of 38 Legionella species identifies large and diverse effector repertoires.</title>
        <authorList>
            <person name="Burstein D."/>
            <person name="Amaro F."/>
            <person name="Zusman T."/>
            <person name="Lifshitz Z."/>
            <person name="Cohen O."/>
            <person name="Gilbert J.A."/>
            <person name="Pupko T."/>
            <person name="Shuman H.A."/>
            <person name="Segal G."/>
        </authorList>
    </citation>
    <scope>NUCLEOTIDE SEQUENCE [LARGE SCALE GENOMIC DNA]</scope>
    <source>
        <strain evidence="2 3">Mt.St.Helens-9</strain>
    </source>
</reference>
<dbReference type="EMBL" id="LNYX01000030">
    <property type="protein sequence ID" value="KTD62053.1"/>
    <property type="molecule type" value="Genomic_DNA"/>
</dbReference>
<dbReference type="SUPFAM" id="SSF53474">
    <property type="entry name" value="alpha/beta-Hydrolases"/>
    <property type="match status" value="1"/>
</dbReference>
<feature type="region of interest" description="Disordered" evidence="1">
    <location>
        <begin position="291"/>
        <end position="314"/>
    </location>
</feature>
<feature type="compositionally biased region" description="Basic and acidic residues" evidence="1">
    <location>
        <begin position="297"/>
        <end position="306"/>
    </location>
</feature>
<dbReference type="RefSeq" id="WP_058483823.1">
    <property type="nucleotide sequence ID" value="NZ_CAAAII010000008.1"/>
</dbReference>
<dbReference type="OrthoDB" id="5648135at2"/>
<dbReference type="Proteomes" id="UP000054877">
    <property type="component" value="Unassembled WGS sequence"/>
</dbReference>
<dbReference type="PATRIC" id="fig|452.5.peg.2089"/>
<evidence type="ECO:0000256" key="1">
    <source>
        <dbReference type="SAM" id="MobiDB-lite"/>
    </source>
</evidence>
<keyword evidence="3" id="KW-1185">Reference proteome</keyword>
<dbReference type="Gene3D" id="3.40.50.1820">
    <property type="entry name" value="alpha/beta hydrolase"/>
    <property type="match status" value="1"/>
</dbReference>
<proteinExistence type="predicted"/>
<protein>
    <submittedName>
        <fullName evidence="2">Putative lipase</fullName>
    </submittedName>
</protein>
<dbReference type="InterPro" id="IPR029058">
    <property type="entry name" value="AB_hydrolase_fold"/>
</dbReference>
<dbReference type="GO" id="GO:0008374">
    <property type="term" value="F:O-acyltransferase activity"/>
    <property type="evidence" value="ECO:0007669"/>
    <property type="project" value="InterPro"/>
</dbReference>
<comment type="caution">
    <text evidence="2">The sequence shown here is derived from an EMBL/GenBank/DDBJ whole genome shotgun (WGS) entry which is preliminary data.</text>
</comment>
<evidence type="ECO:0000313" key="2">
    <source>
        <dbReference type="EMBL" id="KTD62053.1"/>
    </source>
</evidence>
<dbReference type="STRING" id="452.Lspi_1903"/>
<name>A0A0W0YYR4_LEGSP</name>
<gene>
    <name evidence="2" type="ORF">Lspi_1903</name>
</gene>
<accession>A0A0W0YYR4</accession>
<sequence>MRKKDEKNTPGYKVQRIGSDVSTLSKWYSSTTGSLSHCASWIFSPKDKKIYKNPAYEKTDEKQEDVFVYCTHGTADQPTAFQKMVNYLIDEGKLPQNIHSIHLMDFKGRYKGKGIKWFAEQLVEKILQNNHKRVILFGHSRGGLVNAYMAEFLAAEYGITVEALFHFGAPFGSSYLAIWPLTLFSTSVEQMAPESKFLADLNNAMEKSVLKHYFYVAGQDIIVWKEAAVAKHYAVNREKAVSLSQDSELPCEDTESSRECCVIIMEKHSHISMMTSYEIVADVRENIKRSLTAPEKGNSDTREHDNPALMEQPPIEEVTITIHDNAVIIDDYPGCSSSPGSSL</sequence>